<dbReference type="OrthoDB" id="4697647at2"/>
<sequence>MKLVSNFQKRLTDYSRTDSIGSRFRTKRAAALVRLIEEEAARSGQVRIIDLGGERNYWNIIPADFLRRHRVHITLVNKAKHATPPDDELFAFIDGDACNLASLDSMSFGIVHSNSVIEHVGDWQRMVAFAGEVRRLAPHYFVQTPHFWFPLEPHFMAPFFHWLPETVRASLLMRFELGTWPRATSASEAMAWVQTARLLDRKLFTALFCDANVTTERLLGLPKSLIAVK</sequence>
<reference evidence="1 4" key="3">
    <citation type="submission" date="2019-12" db="EMBL/GenBank/DDBJ databases">
        <title>Draft Genome Sequences of Six Type Strains of the Genus Massilia.</title>
        <authorList>
            <person name="Miess H."/>
            <person name="Frediansyah A."/>
            <person name="Goeker M."/>
            <person name="Gross H."/>
        </authorList>
    </citation>
    <scope>NUCLEOTIDE SEQUENCE [LARGE SCALE GENOMIC DNA]</scope>
    <source>
        <strain evidence="1 4">DSM 26639</strain>
    </source>
</reference>
<evidence type="ECO:0000313" key="1">
    <source>
        <dbReference type="EMBL" id="QGZ42081.1"/>
    </source>
</evidence>
<organism evidence="2 3">
    <name type="scientific">Pseudoduganella flava</name>
    <dbReference type="NCBI Taxonomy" id="871742"/>
    <lineage>
        <taxon>Bacteria</taxon>
        <taxon>Pseudomonadati</taxon>
        <taxon>Pseudomonadota</taxon>
        <taxon>Betaproteobacteria</taxon>
        <taxon>Burkholderiales</taxon>
        <taxon>Oxalobacteraceae</taxon>
        <taxon>Telluria group</taxon>
        <taxon>Pseudoduganella</taxon>
    </lineage>
</organism>
<proteinExistence type="predicted"/>
<name>A0A562PJ75_9BURK</name>
<dbReference type="Proteomes" id="UP000315112">
    <property type="component" value="Unassembled WGS sequence"/>
</dbReference>
<dbReference type="EMBL" id="VLKW01000009">
    <property type="protein sequence ID" value="TWI44511.1"/>
    <property type="molecule type" value="Genomic_DNA"/>
</dbReference>
<dbReference type="InterPro" id="IPR029063">
    <property type="entry name" value="SAM-dependent_MTases_sf"/>
</dbReference>
<evidence type="ECO:0000313" key="2">
    <source>
        <dbReference type="EMBL" id="TWI44511.1"/>
    </source>
</evidence>
<evidence type="ECO:0000313" key="4">
    <source>
        <dbReference type="Proteomes" id="UP000437862"/>
    </source>
</evidence>
<gene>
    <name evidence="1" type="ORF">GO485_25565</name>
    <name evidence="2" type="ORF">IP92_04461</name>
</gene>
<reference evidence="2 3" key="1">
    <citation type="journal article" date="2015" name="Stand. Genomic Sci.">
        <title>Genomic Encyclopedia of Bacterial and Archaeal Type Strains, Phase III: the genomes of soil and plant-associated and newly described type strains.</title>
        <authorList>
            <person name="Whitman W.B."/>
            <person name="Woyke T."/>
            <person name="Klenk H.P."/>
            <person name="Zhou Y."/>
            <person name="Lilburn T.G."/>
            <person name="Beck B.J."/>
            <person name="De Vos P."/>
            <person name="Vandamme P."/>
            <person name="Eisen J.A."/>
            <person name="Garrity G."/>
            <person name="Hugenholtz P."/>
            <person name="Kyrpides N.C."/>
        </authorList>
    </citation>
    <scope>NUCLEOTIDE SEQUENCE [LARGE SCALE GENOMIC DNA]</scope>
    <source>
        <strain evidence="2 3">CGMCC 1.10685</strain>
    </source>
</reference>
<keyword evidence="4" id="KW-1185">Reference proteome</keyword>
<reference evidence="2" key="2">
    <citation type="submission" date="2019-07" db="EMBL/GenBank/DDBJ databases">
        <authorList>
            <person name="Whitman W."/>
            <person name="Huntemann M."/>
            <person name="Clum A."/>
            <person name="Pillay M."/>
            <person name="Palaniappan K."/>
            <person name="Varghese N."/>
            <person name="Mikhailova N."/>
            <person name="Stamatis D."/>
            <person name="Reddy T."/>
            <person name="Daum C."/>
            <person name="Shapiro N."/>
            <person name="Ivanova N."/>
            <person name="Kyrpides N."/>
            <person name="Woyke T."/>
        </authorList>
    </citation>
    <scope>NUCLEOTIDE SEQUENCE</scope>
    <source>
        <strain evidence="2">CGMCC 1.10685</strain>
    </source>
</reference>
<dbReference type="GO" id="GO:0032259">
    <property type="term" value="P:methylation"/>
    <property type="evidence" value="ECO:0007669"/>
    <property type="project" value="UniProtKB-KW"/>
</dbReference>
<evidence type="ECO:0000313" key="3">
    <source>
        <dbReference type="Proteomes" id="UP000315112"/>
    </source>
</evidence>
<keyword evidence="1" id="KW-0808">Transferase</keyword>
<dbReference type="SUPFAM" id="SSF53335">
    <property type="entry name" value="S-adenosyl-L-methionine-dependent methyltransferases"/>
    <property type="match status" value="1"/>
</dbReference>
<dbReference type="Gene3D" id="3.40.50.150">
    <property type="entry name" value="Vaccinia Virus protein VP39"/>
    <property type="match status" value="1"/>
</dbReference>
<dbReference type="AlphaFoldDB" id="A0A562PJ75"/>
<keyword evidence="1" id="KW-0489">Methyltransferase</keyword>
<accession>A0A562PJ75</accession>
<dbReference type="Proteomes" id="UP000437862">
    <property type="component" value="Chromosome"/>
</dbReference>
<dbReference type="EMBL" id="CP046904">
    <property type="protein sequence ID" value="QGZ42081.1"/>
    <property type="molecule type" value="Genomic_DNA"/>
</dbReference>
<dbReference type="GO" id="GO:0008168">
    <property type="term" value="F:methyltransferase activity"/>
    <property type="evidence" value="ECO:0007669"/>
    <property type="project" value="UniProtKB-KW"/>
</dbReference>
<dbReference type="RefSeq" id="WP_145879256.1">
    <property type="nucleotide sequence ID" value="NZ_CP046904.1"/>
</dbReference>
<protein>
    <submittedName>
        <fullName evidence="1">Class I SAM-dependent methyltransferase</fullName>
    </submittedName>
</protein>